<protein>
    <submittedName>
        <fullName evidence="2">Uncharacterized protein</fullName>
    </submittedName>
</protein>
<evidence type="ECO:0000313" key="3">
    <source>
        <dbReference type="Proteomes" id="UP000228767"/>
    </source>
</evidence>
<comment type="caution">
    <text evidence="2">The sequence shown here is derived from an EMBL/GenBank/DDBJ whole genome shotgun (WGS) entry which is preliminary data.</text>
</comment>
<proteinExistence type="predicted"/>
<accession>A0A2H0RG22</accession>
<reference evidence="2 3" key="1">
    <citation type="submission" date="2017-09" db="EMBL/GenBank/DDBJ databases">
        <title>Depth-based differentiation of microbial function through sediment-hosted aquifers and enrichment of novel symbionts in the deep terrestrial subsurface.</title>
        <authorList>
            <person name="Probst A.J."/>
            <person name="Ladd B."/>
            <person name="Jarett J.K."/>
            <person name="Geller-Mcgrath D.E."/>
            <person name="Sieber C.M."/>
            <person name="Emerson J.B."/>
            <person name="Anantharaman K."/>
            <person name="Thomas B.C."/>
            <person name="Malmstrom R."/>
            <person name="Stieglmeier M."/>
            <person name="Klingl A."/>
            <person name="Woyke T."/>
            <person name="Ryan C.M."/>
            <person name="Banfield J.F."/>
        </authorList>
    </citation>
    <scope>NUCLEOTIDE SEQUENCE [LARGE SCALE GENOMIC DNA]</scope>
    <source>
        <strain evidence="2">CG10_big_fil_rev_8_21_14_0_10_51_16</strain>
    </source>
</reference>
<sequence>MANHREKKILVVFEKRFPVNCVKKGNFSTIVGDEVFKETVESFGCTFVELRTLVDHGSLYKSGNLIDELSKITLSNGTRITKSFVYKGYELWWLHYNSLFYFFCVPYMRYKRLLERLKDFHEIYLYDVPHKTLFSYYLKSYSRYVRILPESRFGSLKVIPLGIFIQIVLTLLSLIILVVTRRSVLVFIGDKFEKDKDYDYRMKFVYKELRGRDIPFVEFIRSLESWRTVLQNALTRKRPVIYSGAIAFVARFFSTISDQCTDLKSELNKHSLSLADKPEEMFKFLMATHYFLNTSDDVWAIRIMKFILRLIGVKAAFITAALDRNFHTVFGCKLNGIPTVGIMHGVPSRYSTPYDYLTGFDGEKMLSVDTYGVWSEWWRTQYIEKSNAYNPEQLHVSGPMRPLVIQNQTGVNPSTYSGSLRVLFIAEQLSVPEEVIPYLLKLMERTDIKLTIKFRPFRDGFEGWLLKNEPGILKQSRMQIVKGNMQDAIRTADVVVGCHSTAVLEALLQLKVPIFLRTQKWGDYYNMSESSERLCFLASDPKELIERIKQASSIDPELLRNLREQYFGDLYKNGSKWVVDRLEKILETKKK</sequence>
<keyword evidence="1" id="KW-1133">Transmembrane helix</keyword>
<feature type="transmembrane region" description="Helical" evidence="1">
    <location>
        <begin position="158"/>
        <end position="179"/>
    </location>
</feature>
<dbReference type="Proteomes" id="UP000228767">
    <property type="component" value="Unassembled WGS sequence"/>
</dbReference>
<keyword evidence="1" id="KW-0472">Membrane</keyword>
<evidence type="ECO:0000313" key="2">
    <source>
        <dbReference type="EMBL" id="PIR44974.1"/>
    </source>
</evidence>
<organism evidence="2 3">
    <name type="scientific">Candidatus Vogelbacteria bacterium CG10_big_fil_rev_8_21_14_0_10_51_16</name>
    <dbReference type="NCBI Taxonomy" id="1975045"/>
    <lineage>
        <taxon>Bacteria</taxon>
        <taxon>Candidatus Vogeliibacteriota</taxon>
    </lineage>
</organism>
<gene>
    <name evidence="2" type="ORF">COV10_02085</name>
</gene>
<dbReference type="SUPFAM" id="SSF53756">
    <property type="entry name" value="UDP-Glycosyltransferase/glycogen phosphorylase"/>
    <property type="match status" value="1"/>
</dbReference>
<name>A0A2H0RG22_9BACT</name>
<dbReference type="EMBL" id="PCYI01000014">
    <property type="protein sequence ID" value="PIR44974.1"/>
    <property type="molecule type" value="Genomic_DNA"/>
</dbReference>
<dbReference type="AlphaFoldDB" id="A0A2H0RG22"/>
<evidence type="ECO:0000256" key="1">
    <source>
        <dbReference type="SAM" id="Phobius"/>
    </source>
</evidence>
<keyword evidence="1" id="KW-0812">Transmembrane</keyword>